<organism evidence="1 2">
    <name type="scientific">Candidatus Methylacidiphilum infernorum</name>
    <dbReference type="NCBI Taxonomy" id="511746"/>
    <lineage>
        <taxon>Bacteria</taxon>
        <taxon>Pseudomonadati</taxon>
        <taxon>Verrucomicrobiota</taxon>
        <taxon>Methylacidiphilae</taxon>
        <taxon>Methylacidiphilales</taxon>
        <taxon>Methylacidiphilaceae</taxon>
        <taxon>Methylacidiphilum (ex Ratnadevi et al. 2023)</taxon>
    </lineage>
</organism>
<name>A0ABX7PXS8_9BACT</name>
<dbReference type="EMBL" id="CP065956">
    <property type="protein sequence ID" value="QSR87702.1"/>
    <property type="molecule type" value="Genomic_DNA"/>
</dbReference>
<reference evidence="1 2" key="1">
    <citation type="submission" date="2020-12" db="EMBL/GenBank/DDBJ databases">
        <authorList>
            <person name="Awala S.I."/>
            <person name="Gwak J.-H."/>
            <person name="Kim S.-J."/>
            <person name="Rhee S.-K."/>
        </authorList>
    </citation>
    <scope>NUCLEOTIDE SEQUENCE [LARGE SCALE GENOMIC DNA]</scope>
    <source>
        <strain evidence="1 2">IT5</strain>
    </source>
</reference>
<evidence type="ECO:0000313" key="2">
    <source>
        <dbReference type="Proteomes" id="UP000663088"/>
    </source>
</evidence>
<accession>A0ABX7PXS8</accession>
<keyword evidence="2" id="KW-1185">Reference proteome</keyword>
<sequence>MILAVSYVIYHHPKPILLGIAHHYHLPLQVEEVKWVSPHSLKLNKIELGEMAKIREAEIEWDWMELTSQQVLKKITINSPEIWASAFIKFLEDKIGTQDEIEPPHPPLFHFFFIQFQLNPIVRMLEIRNAVLNIDRIHPHLPPIPLLLGYKGTPLVLSNVPLLGIATHNEILEQATATNIALLSPYDPLSKILEIESLRVKFSWSGLVHHTVEEIVVLHPTLFLGPDLFWYVDHFREIQRQVKKRAEPDNALEEWYIRNLQLRYGKLNISAFGEPSVELPFIFETTAHDFPLNNWKEVSLKNKLRIIPGRVDYPQLGLSMDIAGGEIAFNLPPESGTANNLVNSIRFNEISWKGFTAQNGWFSVTFQKEGIYGFYGFFLFDGYTHGGFQVTFERGFPWEGWMTVCGSKMDSLIEKLCMGKKDIVFRGTIDGRLRMKAVGSNLENVEGFFLVSAPGYLDIKDMDFLTKNIPSSWEPSSKQLFSLLADSLRNYTFKNGFVKLTYSYPKSDLLLGLYGPQGKRNFSIHWTQDPKLGPPLGQNFFNTSEKNILLHP</sequence>
<gene>
    <name evidence="1" type="ORF">EM20IM_01595</name>
</gene>
<evidence type="ECO:0008006" key="3">
    <source>
        <dbReference type="Google" id="ProtNLM"/>
    </source>
</evidence>
<dbReference type="Proteomes" id="UP000663088">
    <property type="component" value="Chromosome"/>
</dbReference>
<evidence type="ECO:0000313" key="1">
    <source>
        <dbReference type="EMBL" id="QSR87702.1"/>
    </source>
</evidence>
<protein>
    <recommendedName>
        <fullName evidence="3">Glycoside hydrolase family 57 N-terminal domain-containing protein</fullName>
    </recommendedName>
</protein>
<proteinExistence type="predicted"/>